<dbReference type="GO" id="GO:0003677">
    <property type="term" value="F:DNA binding"/>
    <property type="evidence" value="ECO:0007669"/>
    <property type="project" value="InterPro"/>
</dbReference>
<dbReference type="GO" id="GO:0004803">
    <property type="term" value="F:transposase activity"/>
    <property type="evidence" value="ECO:0007669"/>
    <property type="project" value="InterPro"/>
</dbReference>
<evidence type="ECO:0000313" key="3">
    <source>
        <dbReference type="Proteomes" id="UP000239239"/>
    </source>
</evidence>
<accession>A0A2S6F1L3</accession>
<protein>
    <recommendedName>
        <fullName evidence="1">Transposase IS200-like domain-containing protein</fullName>
    </recommendedName>
</protein>
<dbReference type="Proteomes" id="UP000239239">
    <property type="component" value="Unassembled WGS sequence"/>
</dbReference>
<dbReference type="OrthoDB" id="274221at2"/>
<dbReference type="AlphaFoldDB" id="A0A2S6F1L3"/>
<dbReference type="GO" id="GO:0006313">
    <property type="term" value="P:DNA transposition"/>
    <property type="evidence" value="ECO:0007669"/>
    <property type="project" value="InterPro"/>
</dbReference>
<evidence type="ECO:0000259" key="1">
    <source>
        <dbReference type="SMART" id="SM01321"/>
    </source>
</evidence>
<dbReference type="EMBL" id="PQWY01000010">
    <property type="protein sequence ID" value="PPK31327.1"/>
    <property type="molecule type" value="Genomic_DNA"/>
</dbReference>
<name>A0A2S6F1L3_LEGPN</name>
<sequence>MISESVIPLAYFITFTCYGTWLHRGKSTSVDRYNNIPGTEFISYDRRRLYQVKNLMLETPYSLDELRRHIVLQAICEVCGYRQWVLLAAHVRSNHVHLVIHAQPSPERVMNTVKAYASRYLNYTRLDGDRKNRWTRHGSTRYLWNEEEIEATIQYVVYEQGLPMAVFENKNRVFGVEI</sequence>
<organism evidence="2 3">
    <name type="scientific">Legionella pneumophila</name>
    <dbReference type="NCBI Taxonomy" id="446"/>
    <lineage>
        <taxon>Bacteria</taxon>
        <taxon>Pseudomonadati</taxon>
        <taxon>Pseudomonadota</taxon>
        <taxon>Gammaproteobacteria</taxon>
        <taxon>Legionellales</taxon>
        <taxon>Legionellaceae</taxon>
        <taxon>Legionella</taxon>
    </lineage>
</organism>
<gene>
    <name evidence="2" type="ORF">C3928_04635</name>
</gene>
<comment type="caution">
    <text evidence="2">The sequence shown here is derived from an EMBL/GenBank/DDBJ whole genome shotgun (WGS) entry which is preliminary data.</text>
</comment>
<dbReference type="SUPFAM" id="SSF143422">
    <property type="entry name" value="Transposase IS200-like"/>
    <property type="match status" value="1"/>
</dbReference>
<proteinExistence type="predicted"/>
<dbReference type="InterPro" id="IPR036515">
    <property type="entry name" value="Transposase_17_sf"/>
</dbReference>
<feature type="domain" description="Transposase IS200-like" evidence="1">
    <location>
        <begin position="6"/>
        <end position="159"/>
    </location>
</feature>
<reference evidence="2 3" key="1">
    <citation type="submission" date="2018-02" db="EMBL/GenBank/DDBJ databases">
        <title>Draft genome sequences of four Legionella pneumophila clinical strains isolated in Ontario.</title>
        <authorList>
            <person name="Fortuna A."/>
            <person name="Ramnarine R."/>
            <person name="Li A."/>
            <person name="Frantz C."/>
            <person name="Mallo G."/>
        </authorList>
    </citation>
    <scope>NUCLEOTIDE SEQUENCE [LARGE SCALE GENOMIC DNA]</scope>
    <source>
        <strain evidence="2 3">LG61</strain>
    </source>
</reference>
<evidence type="ECO:0000313" key="2">
    <source>
        <dbReference type="EMBL" id="PPK31327.1"/>
    </source>
</evidence>
<dbReference type="InterPro" id="IPR002686">
    <property type="entry name" value="Transposase_17"/>
</dbReference>
<dbReference type="Pfam" id="PF01797">
    <property type="entry name" value="Y1_Tnp"/>
    <property type="match status" value="1"/>
</dbReference>
<dbReference type="RefSeq" id="WP_061486256.1">
    <property type="nucleotide sequence ID" value="NZ_JADRPP010000003.1"/>
</dbReference>
<dbReference type="SMART" id="SM01321">
    <property type="entry name" value="Y1_Tnp"/>
    <property type="match status" value="1"/>
</dbReference>
<dbReference type="Gene3D" id="3.30.70.1290">
    <property type="entry name" value="Transposase IS200-like"/>
    <property type="match status" value="1"/>
</dbReference>